<dbReference type="EMBL" id="PVTX01000001">
    <property type="protein sequence ID" value="PRZ10280.1"/>
    <property type="molecule type" value="Genomic_DNA"/>
</dbReference>
<dbReference type="PANTHER" id="PTHR43798:SF31">
    <property type="entry name" value="AB HYDROLASE SUPERFAMILY PROTEIN YCLE"/>
    <property type="match status" value="1"/>
</dbReference>
<keyword evidence="1" id="KW-0378">Hydrolase</keyword>
<accession>A0ABX5EIP1</accession>
<dbReference type="SUPFAM" id="SSF53474">
    <property type="entry name" value="alpha/beta-Hydrolases"/>
    <property type="match status" value="1"/>
</dbReference>
<dbReference type="Pfam" id="PF12697">
    <property type="entry name" value="Abhydrolase_6"/>
    <property type="match status" value="1"/>
</dbReference>
<dbReference type="PRINTS" id="PR00111">
    <property type="entry name" value="ABHYDROLASE"/>
</dbReference>
<dbReference type="InterPro" id="IPR000073">
    <property type="entry name" value="AB_hydrolase_1"/>
</dbReference>
<protein>
    <submittedName>
        <fullName evidence="3">Pimeloyl-ACP methyl ester carboxylesterase</fullName>
    </submittedName>
</protein>
<name>A0ABX5EIP1_9MICO</name>
<organism evidence="3 4">
    <name type="scientific">Isoptericola halotolerans</name>
    <dbReference type="NCBI Taxonomy" id="300560"/>
    <lineage>
        <taxon>Bacteria</taxon>
        <taxon>Bacillati</taxon>
        <taxon>Actinomycetota</taxon>
        <taxon>Actinomycetes</taxon>
        <taxon>Micrococcales</taxon>
        <taxon>Promicromonosporaceae</taxon>
        <taxon>Isoptericola</taxon>
    </lineage>
</organism>
<sequence>MVRHRSVHGVDVAYRRAGEGPPLVLVHGAGEDGRLWTPQLRSLSDELTVVAWDEPGAGGSGGLPEGFALADYADVLAGLIVTLGLAPTPVCGLSWGSTVTLELSRRHPELVSGLILTGAYAGWKGSLPAAEVAARVAALEPLLAAPEGEVDLVLPDLFAAGPPGPFTALVDAMAASVRRDSLRTQLAIMAATDLSAHLPAVRVPTLLLWGELDARSPLRVAHEMARVIPGSTLVVIPECGHVTNLDRPDEFDRAVRAFCRGLPTR</sequence>
<dbReference type="RefSeq" id="WP_106264702.1">
    <property type="nucleotide sequence ID" value="NZ_PVTX01000001.1"/>
</dbReference>
<evidence type="ECO:0000256" key="1">
    <source>
        <dbReference type="ARBA" id="ARBA00022801"/>
    </source>
</evidence>
<feature type="domain" description="AB hydrolase-1" evidence="2">
    <location>
        <begin position="23"/>
        <end position="252"/>
    </location>
</feature>
<gene>
    <name evidence="3" type="ORF">BCL65_101424</name>
</gene>
<evidence type="ECO:0000313" key="4">
    <source>
        <dbReference type="Proteomes" id="UP000239895"/>
    </source>
</evidence>
<dbReference type="Proteomes" id="UP000239895">
    <property type="component" value="Unassembled WGS sequence"/>
</dbReference>
<comment type="caution">
    <text evidence="3">The sequence shown here is derived from an EMBL/GenBank/DDBJ whole genome shotgun (WGS) entry which is preliminary data.</text>
</comment>
<dbReference type="PANTHER" id="PTHR43798">
    <property type="entry name" value="MONOACYLGLYCEROL LIPASE"/>
    <property type="match status" value="1"/>
</dbReference>
<dbReference type="InterPro" id="IPR029058">
    <property type="entry name" value="AB_hydrolase_fold"/>
</dbReference>
<evidence type="ECO:0000259" key="2">
    <source>
        <dbReference type="Pfam" id="PF12697"/>
    </source>
</evidence>
<dbReference type="Gene3D" id="3.40.50.1820">
    <property type="entry name" value="alpha/beta hydrolase"/>
    <property type="match status" value="1"/>
</dbReference>
<proteinExistence type="predicted"/>
<dbReference type="InterPro" id="IPR050266">
    <property type="entry name" value="AB_hydrolase_sf"/>
</dbReference>
<keyword evidence="4" id="KW-1185">Reference proteome</keyword>
<evidence type="ECO:0000313" key="3">
    <source>
        <dbReference type="EMBL" id="PRZ10280.1"/>
    </source>
</evidence>
<reference evidence="3 4" key="1">
    <citation type="submission" date="2018-03" db="EMBL/GenBank/DDBJ databases">
        <title>Comparative analysis of microorganisms from saline springs in Andes Mountain Range, Colombia.</title>
        <authorList>
            <person name="Rubin E."/>
        </authorList>
    </citation>
    <scope>NUCLEOTIDE SEQUENCE [LARGE SCALE GENOMIC DNA]</scope>
    <source>
        <strain evidence="3 4">CG 23</strain>
    </source>
</reference>